<dbReference type="Proteomes" id="UP000747542">
    <property type="component" value="Unassembled WGS sequence"/>
</dbReference>
<keyword evidence="3" id="KW-1185">Reference proteome</keyword>
<dbReference type="SUPFAM" id="SSF81531">
    <property type="entry name" value="Non-heme 11 kDa protein of cytochrome bc1 complex (Ubiquinol-cytochrome c reductase)"/>
    <property type="match status" value="1"/>
</dbReference>
<gene>
    <name evidence="2" type="ORF">Hamer_G020050</name>
</gene>
<protein>
    <submittedName>
        <fullName evidence="2">Putative mitochondrial ubiquinol-cytochrome c reductase complex 11 kDa protein-like</fullName>
    </submittedName>
</protein>
<evidence type="ECO:0000256" key="1">
    <source>
        <dbReference type="SAM" id="SignalP"/>
    </source>
</evidence>
<dbReference type="EMBL" id="JAHLQT010045843">
    <property type="protein sequence ID" value="KAG7153992.1"/>
    <property type="molecule type" value="Genomic_DNA"/>
</dbReference>
<dbReference type="Gene3D" id="1.10.287.20">
    <property type="entry name" value="Ubiquinol-cytochrome C reductase hinge domain"/>
    <property type="match status" value="1"/>
</dbReference>
<dbReference type="AlphaFoldDB" id="A0A8J5J6W3"/>
<feature type="signal peptide" evidence="1">
    <location>
        <begin position="1"/>
        <end position="22"/>
    </location>
</feature>
<organism evidence="2 3">
    <name type="scientific">Homarus americanus</name>
    <name type="common">American lobster</name>
    <dbReference type="NCBI Taxonomy" id="6706"/>
    <lineage>
        <taxon>Eukaryota</taxon>
        <taxon>Metazoa</taxon>
        <taxon>Ecdysozoa</taxon>
        <taxon>Arthropoda</taxon>
        <taxon>Crustacea</taxon>
        <taxon>Multicrustacea</taxon>
        <taxon>Malacostraca</taxon>
        <taxon>Eumalacostraca</taxon>
        <taxon>Eucarida</taxon>
        <taxon>Decapoda</taxon>
        <taxon>Pleocyemata</taxon>
        <taxon>Astacidea</taxon>
        <taxon>Nephropoidea</taxon>
        <taxon>Nephropidae</taxon>
        <taxon>Homarus</taxon>
    </lineage>
</organism>
<dbReference type="InterPro" id="IPR036811">
    <property type="entry name" value="Ubol_cytC_Rdtase_hinge_dom_sf"/>
</dbReference>
<comment type="caution">
    <text evidence="2">The sequence shown here is derived from an EMBL/GenBank/DDBJ whole genome shotgun (WGS) entry which is preliminary data.</text>
</comment>
<evidence type="ECO:0000313" key="2">
    <source>
        <dbReference type="EMBL" id="KAG7153992.1"/>
    </source>
</evidence>
<name>A0A8J5J6W3_HOMAM</name>
<sequence>MEPFFIFIFIVVLLKNMELQKADQITVLDFFFFQGEDEEEEEDLVDPLDGMKEACGNTSHCAALNERLSTCNDRLTQSLFKKLK</sequence>
<reference evidence="2" key="1">
    <citation type="journal article" date="2021" name="Sci. Adv.">
        <title>The American lobster genome reveals insights on longevity, neural, and immune adaptations.</title>
        <authorList>
            <person name="Polinski J.M."/>
            <person name="Zimin A.V."/>
            <person name="Clark K.F."/>
            <person name="Kohn A.B."/>
            <person name="Sadowski N."/>
            <person name="Timp W."/>
            <person name="Ptitsyn A."/>
            <person name="Khanna P."/>
            <person name="Romanova D.Y."/>
            <person name="Williams P."/>
            <person name="Greenwood S.J."/>
            <person name="Moroz L.L."/>
            <person name="Walt D.R."/>
            <person name="Bodnar A.G."/>
        </authorList>
    </citation>
    <scope>NUCLEOTIDE SEQUENCE</scope>
    <source>
        <strain evidence="2">GMGI-L3</strain>
    </source>
</reference>
<accession>A0A8J5J6W3</accession>
<evidence type="ECO:0000313" key="3">
    <source>
        <dbReference type="Proteomes" id="UP000747542"/>
    </source>
</evidence>
<keyword evidence="1" id="KW-0732">Signal</keyword>
<feature type="chain" id="PRO_5035193213" evidence="1">
    <location>
        <begin position="23"/>
        <end position="84"/>
    </location>
</feature>
<proteinExistence type="predicted"/>